<protein>
    <submittedName>
        <fullName evidence="2">Uncharacterized protein</fullName>
    </submittedName>
</protein>
<feature type="compositionally biased region" description="Basic residues" evidence="1">
    <location>
        <begin position="15"/>
        <end position="27"/>
    </location>
</feature>
<reference evidence="3" key="2">
    <citation type="journal article" date="2008" name="Nucleic Acids Res.">
        <title>The rice annotation project database (RAP-DB): 2008 update.</title>
        <authorList>
            <consortium name="The rice annotation project (RAP)"/>
        </authorList>
    </citation>
    <scope>GENOME REANNOTATION</scope>
    <source>
        <strain evidence="3">cv. Nipponbare</strain>
    </source>
</reference>
<sequence>MALAEGAKAAAVVPTRRRSGAQRRRRRSPSDLRLLAGFGGWPAVLAATVSANDADGGLGGDVADGDSEAAAGSGGCSRRRWLALVAAATAADLRRL</sequence>
<organism evidence="2 3">
    <name type="scientific">Oryza sativa subsp. japonica</name>
    <name type="common">Rice</name>
    <dbReference type="NCBI Taxonomy" id="39947"/>
    <lineage>
        <taxon>Eukaryota</taxon>
        <taxon>Viridiplantae</taxon>
        <taxon>Streptophyta</taxon>
        <taxon>Embryophyta</taxon>
        <taxon>Tracheophyta</taxon>
        <taxon>Spermatophyta</taxon>
        <taxon>Magnoliopsida</taxon>
        <taxon>Liliopsida</taxon>
        <taxon>Poales</taxon>
        <taxon>Poaceae</taxon>
        <taxon>BOP clade</taxon>
        <taxon>Oryzoideae</taxon>
        <taxon>Oryzeae</taxon>
        <taxon>Oryzinae</taxon>
        <taxon>Oryza</taxon>
        <taxon>Oryza sativa</taxon>
    </lineage>
</organism>
<feature type="compositionally biased region" description="Low complexity" evidence="1">
    <location>
        <begin position="1"/>
        <end position="11"/>
    </location>
</feature>
<feature type="region of interest" description="Disordered" evidence="1">
    <location>
        <begin position="1"/>
        <end position="28"/>
    </location>
</feature>
<dbReference type="AlphaFoldDB" id="Q6KA30"/>
<evidence type="ECO:0000256" key="1">
    <source>
        <dbReference type="SAM" id="MobiDB-lite"/>
    </source>
</evidence>
<dbReference type="Proteomes" id="UP000000763">
    <property type="component" value="Chromosome 2"/>
</dbReference>
<gene>
    <name evidence="2" type="primary">OJ1113_G05.22</name>
</gene>
<accession>Q6KA30</accession>
<feature type="region of interest" description="Disordered" evidence="1">
    <location>
        <begin position="56"/>
        <end position="75"/>
    </location>
</feature>
<evidence type="ECO:0000313" key="2">
    <source>
        <dbReference type="EMBL" id="BAD19161.1"/>
    </source>
</evidence>
<evidence type="ECO:0000313" key="3">
    <source>
        <dbReference type="Proteomes" id="UP000000763"/>
    </source>
</evidence>
<proteinExistence type="predicted"/>
<name>Q6KA30_ORYSJ</name>
<dbReference type="EMBL" id="AP004018">
    <property type="protein sequence ID" value="BAD19161.1"/>
    <property type="molecule type" value="Genomic_DNA"/>
</dbReference>
<reference evidence="3" key="1">
    <citation type="journal article" date="2005" name="Nature">
        <title>The map-based sequence of the rice genome.</title>
        <authorList>
            <consortium name="International rice genome sequencing project (IRGSP)"/>
            <person name="Matsumoto T."/>
            <person name="Wu J."/>
            <person name="Kanamori H."/>
            <person name="Katayose Y."/>
            <person name="Fujisawa M."/>
            <person name="Namiki N."/>
            <person name="Mizuno H."/>
            <person name="Yamamoto K."/>
            <person name="Antonio B.A."/>
            <person name="Baba T."/>
            <person name="Sakata K."/>
            <person name="Nagamura Y."/>
            <person name="Aoki H."/>
            <person name="Arikawa K."/>
            <person name="Arita K."/>
            <person name="Bito T."/>
            <person name="Chiden Y."/>
            <person name="Fujitsuka N."/>
            <person name="Fukunaka R."/>
            <person name="Hamada M."/>
            <person name="Harada C."/>
            <person name="Hayashi A."/>
            <person name="Hijishita S."/>
            <person name="Honda M."/>
            <person name="Hosokawa S."/>
            <person name="Ichikawa Y."/>
            <person name="Idonuma A."/>
            <person name="Iijima M."/>
            <person name="Ikeda M."/>
            <person name="Ikeno M."/>
            <person name="Ito K."/>
            <person name="Ito S."/>
            <person name="Ito T."/>
            <person name="Ito Y."/>
            <person name="Ito Y."/>
            <person name="Iwabuchi A."/>
            <person name="Kamiya K."/>
            <person name="Karasawa W."/>
            <person name="Kurita K."/>
            <person name="Katagiri S."/>
            <person name="Kikuta A."/>
            <person name="Kobayashi H."/>
            <person name="Kobayashi N."/>
            <person name="Machita K."/>
            <person name="Maehara T."/>
            <person name="Masukawa M."/>
            <person name="Mizubayashi T."/>
            <person name="Mukai Y."/>
            <person name="Nagasaki H."/>
            <person name="Nagata Y."/>
            <person name="Naito S."/>
            <person name="Nakashima M."/>
            <person name="Nakama Y."/>
            <person name="Nakamichi Y."/>
            <person name="Nakamura M."/>
            <person name="Meguro A."/>
            <person name="Negishi M."/>
            <person name="Ohta I."/>
            <person name="Ohta T."/>
            <person name="Okamoto M."/>
            <person name="Ono N."/>
            <person name="Saji S."/>
            <person name="Sakaguchi M."/>
            <person name="Sakai K."/>
            <person name="Shibata M."/>
            <person name="Shimokawa T."/>
            <person name="Song J."/>
            <person name="Takazaki Y."/>
            <person name="Terasawa K."/>
            <person name="Tsugane M."/>
            <person name="Tsuji K."/>
            <person name="Ueda S."/>
            <person name="Waki K."/>
            <person name="Yamagata H."/>
            <person name="Yamamoto M."/>
            <person name="Yamamoto S."/>
            <person name="Yamane H."/>
            <person name="Yoshiki S."/>
            <person name="Yoshihara R."/>
            <person name="Yukawa K."/>
            <person name="Zhong H."/>
            <person name="Yano M."/>
            <person name="Yuan Q."/>
            <person name="Ouyang S."/>
            <person name="Liu J."/>
            <person name="Jones K.M."/>
            <person name="Gansberger K."/>
            <person name="Moffat K."/>
            <person name="Hill J."/>
            <person name="Bera J."/>
            <person name="Fadrosh D."/>
            <person name="Jin S."/>
            <person name="Johri S."/>
            <person name="Kim M."/>
            <person name="Overton L."/>
            <person name="Reardon M."/>
            <person name="Tsitrin T."/>
            <person name="Vuong H."/>
            <person name="Weaver B."/>
            <person name="Ciecko A."/>
            <person name="Tallon L."/>
            <person name="Jackson J."/>
            <person name="Pai G."/>
            <person name="Aken S.V."/>
            <person name="Utterback T."/>
            <person name="Reidmuller S."/>
            <person name="Feldblyum T."/>
            <person name="Hsiao J."/>
            <person name="Zismann V."/>
            <person name="Iobst S."/>
            <person name="de Vazeille A.R."/>
            <person name="Buell C.R."/>
            <person name="Ying K."/>
            <person name="Li Y."/>
            <person name="Lu T."/>
            <person name="Huang Y."/>
            <person name="Zhao Q."/>
            <person name="Feng Q."/>
            <person name="Zhang L."/>
            <person name="Zhu J."/>
            <person name="Weng Q."/>
            <person name="Mu J."/>
            <person name="Lu Y."/>
            <person name="Fan D."/>
            <person name="Liu Y."/>
            <person name="Guan J."/>
            <person name="Zhang Y."/>
            <person name="Yu S."/>
            <person name="Liu X."/>
            <person name="Zhang Y."/>
            <person name="Hong G."/>
            <person name="Han B."/>
            <person name="Choisne N."/>
            <person name="Demange N."/>
            <person name="Orjeda G."/>
            <person name="Samain S."/>
            <person name="Cattolico L."/>
            <person name="Pelletier E."/>
            <person name="Couloux A."/>
            <person name="Segurens B."/>
            <person name="Wincker P."/>
            <person name="D'Hont A."/>
            <person name="Scarpelli C."/>
            <person name="Weissenbach J."/>
            <person name="Salanoubat M."/>
            <person name="Quetier F."/>
            <person name="Yu Y."/>
            <person name="Kim H.R."/>
            <person name="Rambo T."/>
            <person name="Currie J."/>
            <person name="Collura K."/>
            <person name="Luo M."/>
            <person name="Yang T."/>
            <person name="Ammiraju J.S.S."/>
            <person name="Engler F."/>
            <person name="Soderlund C."/>
            <person name="Wing R.A."/>
            <person name="Palmer L.E."/>
            <person name="de la Bastide M."/>
            <person name="Spiegel L."/>
            <person name="Nascimento L."/>
            <person name="Zutavern T."/>
            <person name="O'Shaughnessy A."/>
            <person name="Dike S."/>
            <person name="Dedhia N."/>
            <person name="Preston R."/>
            <person name="Balija V."/>
            <person name="McCombie W.R."/>
            <person name="Chow T."/>
            <person name="Chen H."/>
            <person name="Chung M."/>
            <person name="Chen C."/>
            <person name="Shaw J."/>
            <person name="Wu H."/>
            <person name="Hsiao K."/>
            <person name="Chao Y."/>
            <person name="Chu M."/>
            <person name="Cheng C."/>
            <person name="Hour A."/>
            <person name="Lee P."/>
            <person name="Lin S."/>
            <person name="Lin Y."/>
            <person name="Liou J."/>
            <person name="Liu S."/>
            <person name="Hsing Y."/>
            <person name="Raghuvanshi S."/>
            <person name="Mohanty A."/>
            <person name="Bharti A.K."/>
            <person name="Gaur A."/>
            <person name="Gupta V."/>
            <person name="Kumar D."/>
            <person name="Ravi V."/>
            <person name="Vij S."/>
            <person name="Kapur A."/>
            <person name="Khurana P."/>
            <person name="Khurana P."/>
            <person name="Khurana J.P."/>
            <person name="Tyagi A.K."/>
            <person name="Gaikwad K."/>
            <person name="Singh A."/>
            <person name="Dalal V."/>
            <person name="Srivastava S."/>
            <person name="Dixit A."/>
            <person name="Pal A.K."/>
            <person name="Ghazi I.A."/>
            <person name="Yadav M."/>
            <person name="Pandit A."/>
            <person name="Bhargava A."/>
            <person name="Sureshbabu K."/>
            <person name="Batra K."/>
            <person name="Sharma T.R."/>
            <person name="Mohapatra T."/>
            <person name="Singh N.K."/>
            <person name="Messing J."/>
            <person name="Nelson A.B."/>
            <person name="Fuks G."/>
            <person name="Kavchok S."/>
            <person name="Keizer G."/>
            <person name="Linton E."/>
            <person name="Llaca V."/>
            <person name="Song R."/>
            <person name="Tanyolac B."/>
            <person name="Young S."/>
            <person name="Ho-Il K."/>
            <person name="Hahn J.H."/>
            <person name="Sangsakoo G."/>
            <person name="Vanavichit A."/>
            <person name="de Mattos Luiz.A.T."/>
            <person name="Zimmer P.D."/>
            <person name="Malone G."/>
            <person name="Dellagostin O."/>
            <person name="de Oliveira A.C."/>
            <person name="Bevan M."/>
            <person name="Bancroft I."/>
            <person name="Minx P."/>
            <person name="Cordum H."/>
            <person name="Wilson R."/>
            <person name="Cheng Z."/>
            <person name="Jin W."/>
            <person name="Jiang J."/>
            <person name="Leong S.A."/>
            <person name="Iwama H."/>
            <person name="Gojobori T."/>
            <person name="Itoh T."/>
            <person name="Niimura Y."/>
            <person name="Fujii Y."/>
            <person name="Habara T."/>
            <person name="Sakai H."/>
            <person name="Sato Y."/>
            <person name="Wilson G."/>
            <person name="Kumar K."/>
            <person name="McCouch S."/>
            <person name="Juretic N."/>
            <person name="Hoen D."/>
            <person name="Wright S."/>
            <person name="Bruskiewich R."/>
            <person name="Bureau T."/>
            <person name="Miyao A."/>
            <person name="Hirochika H."/>
            <person name="Nishikawa T."/>
            <person name="Kadowaki K."/>
            <person name="Sugiura M."/>
            <person name="Burr B."/>
            <person name="Sasaki T."/>
        </authorList>
    </citation>
    <scope>NUCLEOTIDE SEQUENCE [LARGE SCALE GENOMIC DNA]</scope>
    <source>
        <strain evidence="3">cv. Nipponbare</strain>
    </source>
</reference>